<dbReference type="Proteomes" id="UP001221142">
    <property type="component" value="Unassembled WGS sequence"/>
</dbReference>
<feature type="domain" description="Fungal-type protein kinase" evidence="2">
    <location>
        <begin position="178"/>
        <end position="574"/>
    </location>
</feature>
<dbReference type="InterPro" id="IPR011009">
    <property type="entry name" value="Kinase-like_dom_sf"/>
</dbReference>
<dbReference type="PANTHER" id="PTHR38248:SF2">
    <property type="entry name" value="FUNK1 11"/>
    <property type="match status" value="1"/>
</dbReference>
<evidence type="ECO:0000256" key="1">
    <source>
        <dbReference type="SAM" id="MobiDB-lite"/>
    </source>
</evidence>
<feature type="compositionally biased region" description="Acidic residues" evidence="1">
    <location>
        <begin position="728"/>
        <end position="739"/>
    </location>
</feature>
<proteinExistence type="predicted"/>
<evidence type="ECO:0000259" key="2">
    <source>
        <dbReference type="Pfam" id="PF17667"/>
    </source>
</evidence>
<feature type="region of interest" description="Disordered" evidence="1">
    <location>
        <begin position="1"/>
        <end position="44"/>
    </location>
</feature>
<evidence type="ECO:0000313" key="3">
    <source>
        <dbReference type="EMBL" id="KAJ7628420.1"/>
    </source>
</evidence>
<feature type="compositionally biased region" description="Basic and acidic residues" evidence="1">
    <location>
        <begin position="704"/>
        <end position="719"/>
    </location>
</feature>
<dbReference type="InterPro" id="IPR040976">
    <property type="entry name" value="Pkinase_fungal"/>
</dbReference>
<reference evidence="3" key="1">
    <citation type="submission" date="2023-03" db="EMBL/GenBank/DDBJ databases">
        <title>Massive genome expansion in bonnet fungi (Mycena s.s.) driven by repeated elements and novel gene families across ecological guilds.</title>
        <authorList>
            <consortium name="Lawrence Berkeley National Laboratory"/>
            <person name="Harder C.B."/>
            <person name="Miyauchi S."/>
            <person name="Viragh M."/>
            <person name="Kuo A."/>
            <person name="Thoen E."/>
            <person name="Andreopoulos B."/>
            <person name="Lu D."/>
            <person name="Skrede I."/>
            <person name="Drula E."/>
            <person name="Henrissat B."/>
            <person name="Morin E."/>
            <person name="Kohler A."/>
            <person name="Barry K."/>
            <person name="LaButti K."/>
            <person name="Morin E."/>
            <person name="Salamov A."/>
            <person name="Lipzen A."/>
            <person name="Mereny Z."/>
            <person name="Hegedus B."/>
            <person name="Baldrian P."/>
            <person name="Stursova M."/>
            <person name="Weitz H."/>
            <person name="Taylor A."/>
            <person name="Grigoriev I.V."/>
            <person name="Nagy L.G."/>
            <person name="Martin F."/>
            <person name="Kauserud H."/>
        </authorList>
    </citation>
    <scope>NUCLEOTIDE SEQUENCE</scope>
    <source>
        <strain evidence="3">9284</strain>
    </source>
</reference>
<comment type="caution">
    <text evidence="3">The sequence shown here is derived from an EMBL/GenBank/DDBJ whole genome shotgun (WGS) entry which is preliminary data.</text>
</comment>
<feature type="region of interest" description="Disordered" evidence="1">
    <location>
        <begin position="671"/>
        <end position="763"/>
    </location>
</feature>
<dbReference type="PANTHER" id="PTHR38248">
    <property type="entry name" value="FUNK1 6"/>
    <property type="match status" value="1"/>
</dbReference>
<dbReference type="EMBL" id="JARKIF010000010">
    <property type="protein sequence ID" value="KAJ7628420.1"/>
    <property type="molecule type" value="Genomic_DNA"/>
</dbReference>
<evidence type="ECO:0000313" key="4">
    <source>
        <dbReference type="Proteomes" id="UP001221142"/>
    </source>
</evidence>
<dbReference type="GO" id="GO:0004672">
    <property type="term" value="F:protein kinase activity"/>
    <property type="evidence" value="ECO:0007669"/>
    <property type="project" value="InterPro"/>
</dbReference>
<dbReference type="PROSITE" id="PS00109">
    <property type="entry name" value="PROTEIN_KINASE_TYR"/>
    <property type="match status" value="1"/>
</dbReference>
<dbReference type="Pfam" id="PF17667">
    <property type="entry name" value="Pkinase_fungal"/>
    <property type="match status" value="1"/>
</dbReference>
<dbReference type="SUPFAM" id="SSF56112">
    <property type="entry name" value="Protein kinase-like (PK-like)"/>
    <property type="match status" value="1"/>
</dbReference>
<dbReference type="Gene3D" id="1.10.510.10">
    <property type="entry name" value="Transferase(Phosphotransferase) domain 1"/>
    <property type="match status" value="1"/>
</dbReference>
<feature type="compositionally biased region" description="Low complexity" evidence="1">
    <location>
        <begin position="8"/>
        <end position="18"/>
    </location>
</feature>
<accession>A0AAD7BR50</accession>
<sequence>MNKTYFSAAAAAPATPAPKNASRATRGAKTASASNTTPVKQKLASDVQKAPSVFLKKTMDPALVGEIDKSHLRQVPDLLPTLLPDHCLPLSPSEILEALSTGGTPLYVGDKWVGCPNLSKPSNNGDVERALCVFFQTFGERVAAAVHEKGKTLPNLKHEWTARYAYRGVEDAPNVRKPDILFAKAGEEEIAWSHVRIHGELKSKSSDSALKQLLNGAYFIFSSQDERRFVVSLSFTANNLQLYICDRAGLVTTAPFDIHKDPESFVRVLAGLMFTNDPGFLGYDTSIVTKPAGRFITVEGCEYALVKLLFISDVIRGRGTVCWHARHGGEDFVIKDTWADDSREFPEASILRRAKGIEGVPQVVADVVLRVNDRVDSTAHLRSTIQSSVGPKSAKNRERLSDIETRTHRRLVITPFALPLSHFASQRELISIFIDVVKAHRDLYKKSQILHRDISSNNIMLVPTSKTWNSVELPPTSPSLAALAGSHTLPKDRVLQPEAVPAPHSGLRRGLLIDVDYALVIKPEAEGAHKPAVGHRTGTLPFMAIDVLYFGGDLPTHEPKHDLESMLYVLIWMCVNHAGPGNVERQNFDIHDSKLSSWVKVGDYELIGMAKAGMMTTATFWELSVLSNFAPYFAPLKDCVSRWKDLYCEKKMDYEHVLAVLEDTLKTLPEKETWSRNDDPEGYGPRDAGKRKRADFVGQINNEQEERASKFLSGEDGRRVPNPASGDVVDESSSDDDSGEIGGGAAASEERRRFPASEPIPFFLTAQRPALLRTYATKTRTMASGD</sequence>
<keyword evidence="4" id="KW-1185">Reference proteome</keyword>
<gene>
    <name evidence="3" type="ORF">FB45DRAFT_37764</name>
</gene>
<protein>
    <recommendedName>
        <fullName evidence="2">Fungal-type protein kinase domain-containing protein</fullName>
    </recommendedName>
</protein>
<dbReference type="InterPro" id="IPR008266">
    <property type="entry name" value="Tyr_kinase_AS"/>
</dbReference>
<dbReference type="AlphaFoldDB" id="A0AAD7BR50"/>
<name>A0AAD7BR50_9AGAR</name>
<organism evidence="3 4">
    <name type="scientific">Roridomyces roridus</name>
    <dbReference type="NCBI Taxonomy" id="1738132"/>
    <lineage>
        <taxon>Eukaryota</taxon>
        <taxon>Fungi</taxon>
        <taxon>Dikarya</taxon>
        <taxon>Basidiomycota</taxon>
        <taxon>Agaricomycotina</taxon>
        <taxon>Agaricomycetes</taxon>
        <taxon>Agaricomycetidae</taxon>
        <taxon>Agaricales</taxon>
        <taxon>Marasmiineae</taxon>
        <taxon>Mycenaceae</taxon>
        <taxon>Roridomyces</taxon>
    </lineage>
</organism>